<comment type="subcellular location">
    <subcellularLocation>
        <location evidence="1">Membrane</location>
        <topology evidence="1">Multi-pass membrane protein</topology>
    </subcellularLocation>
</comment>
<dbReference type="STRING" id="252740.A0A423WBR7"/>
<dbReference type="InterPro" id="IPR049326">
    <property type="entry name" value="Rhodopsin_dom_fungi"/>
</dbReference>
<feature type="transmembrane region" description="Helical" evidence="6">
    <location>
        <begin position="55"/>
        <end position="79"/>
    </location>
</feature>
<gene>
    <name evidence="8" type="ORF">VSDG_03366</name>
</gene>
<name>A0A423WBR7_CYTCH</name>
<dbReference type="PANTHER" id="PTHR33048:SF160">
    <property type="entry name" value="SAT4 FAMILY MEMBRANE PROTEIN"/>
    <property type="match status" value="1"/>
</dbReference>
<comment type="caution">
    <text evidence="8">The sequence shown here is derived from an EMBL/GenBank/DDBJ whole genome shotgun (WGS) entry which is preliminary data.</text>
</comment>
<evidence type="ECO:0000259" key="7">
    <source>
        <dbReference type="Pfam" id="PF20684"/>
    </source>
</evidence>
<evidence type="ECO:0000256" key="6">
    <source>
        <dbReference type="SAM" id="Phobius"/>
    </source>
</evidence>
<dbReference type="EMBL" id="LJZO01000008">
    <property type="protein sequence ID" value="ROW00708.1"/>
    <property type="molecule type" value="Genomic_DNA"/>
</dbReference>
<dbReference type="GO" id="GO:0016020">
    <property type="term" value="C:membrane"/>
    <property type="evidence" value="ECO:0007669"/>
    <property type="project" value="UniProtKB-SubCell"/>
</dbReference>
<keyword evidence="4 6" id="KW-0472">Membrane</keyword>
<feature type="transmembrane region" description="Helical" evidence="6">
    <location>
        <begin position="91"/>
        <end position="113"/>
    </location>
</feature>
<dbReference type="Pfam" id="PF20684">
    <property type="entry name" value="Fung_rhodopsin"/>
    <property type="match status" value="1"/>
</dbReference>
<reference evidence="8 9" key="1">
    <citation type="submission" date="2015-09" db="EMBL/GenBank/DDBJ databases">
        <title>Host preference determinants of Valsa canker pathogens revealed by comparative genomics.</title>
        <authorList>
            <person name="Yin Z."/>
            <person name="Huang L."/>
        </authorList>
    </citation>
    <scope>NUCLEOTIDE SEQUENCE [LARGE SCALE GENOMIC DNA]</scope>
    <source>
        <strain evidence="8 9">YSFL</strain>
    </source>
</reference>
<dbReference type="Proteomes" id="UP000284375">
    <property type="component" value="Unassembled WGS sequence"/>
</dbReference>
<accession>A0A423WBR7</accession>
<dbReference type="PANTHER" id="PTHR33048">
    <property type="entry name" value="PTH11-LIKE INTEGRAL MEMBRANE PROTEIN (AFU_ORTHOLOGUE AFUA_5G11245)"/>
    <property type="match status" value="1"/>
</dbReference>
<feature type="transmembrane region" description="Helical" evidence="6">
    <location>
        <begin position="175"/>
        <end position="197"/>
    </location>
</feature>
<evidence type="ECO:0000256" key="1">
    <source>
        <dbReference type="ARBA" id="ARBA00004141"/>
    </source>
</evidence>
<keyword evidence="3 6" id="KW-1133">Transmembrane helix</keyword>
<evidence type="ECO:0000256" key="5">
    <source>
        <dbReference type="ARBA" id="ARBA00038359"/>
    </source>
</evidence>
<evidence type="ECO:0000313" key="9">
    <source>
        <dbReference type="Proteomes" id="UP000284375"/>
    </source>
</evidence>
<dbReference type="InterPro" id="IPR052337">
    <property type="entry name" value="SAT4-like"/>
</dbReference>
<feature type="domain" description="Rhodopsin" evidence="7">
    <location>
        <begin position="36"/>
        <end position="244"/>
    </location>
</feature>
<dbReference type="AlphaFoldDB" id="A0A423WBR7"/>
<evidence type="ECO:0000256" key="2">
    <source>
        <dbReference type="ARBA" id="ARBA00022692"/>
    </source>
</evidence>
<comment type="similarity">
    <text evidence="5">Belongs to the SAT4 family.</text>
</comment>
<keyword evidence="2 6" id="KW-0812">Transmembrane</keyword>
<organism evidence="8 9">
    <name type="scientific">Cytospora chrysosperma</name>
    <name type="common">Cytospora canker fungus</name>
    <name type="synonym">Sphaeria chrysosperma</name>
    <dbReference type="NCBI Taxonomy" id="252740"/>
    <lineage>
        <taxon>Eukaryota</taxon>
        <taxon>Fungi</taxon>
        <taxon>Dikarya</taxon>
        <taxon>Ascomycota</taxon>
        <taxon>Pezizomycotina</taxon>
        <taxon>Sordariomycetes</taxon>
        <taxon>Sordariomycetidae</taxon>
        <taxon>Diaporthales</taxon>
        <taxon>Cytosporaceae</taxon>
        <taxon>Cytospora</taxon>
    </lineage>
</organism>
<feature type="transmembrane region" description="Helical" evidence="6">
    <location>
        <begin position="140"/>
        <end position="163"/>
    </location>
</feature>
<protein>
    <recommendedName>
        <fullName evidence="7">Rhodopsin domain-containing protein</fullName>
    </recommendedName>
</protein>
<keyword evidence="9" id="KW-1185">Reference proteome</keyword>
<dbReference type="OrthoDB" id="5283415at2759"/>
<evidence type="ECO:0000256" key="3">
    <source>
        <dbReference type="ARBA" id="ARBA00022989"/>
    </source>
</evidence>
<evidence type="ECO:0000313" key="8">
    <source>
        <dbReference type="EMBL" id="ROW00708.1"/>
    </source>
</evidence>
<evidence type="ECO:0000256" key="4">
    <source>
        <dbReference type="ARBA" id="ARBA00023136"/>
    </source>
</evidence>
<sequence length="352" mass="39383">MVLEDYSLDQYPQSYLQDVIELAETGASYMCLRMMFVGIHYRDIPSHLNLVRGAMWSYVMIVLYNPTLALVKCSVLSFLYRLAGHEASTKWWIISVIVFTVCQGIATLAVTVFQCRPIEYFWLSYDPDTTAKGQCIQEGIFYILTAVITILTDLVVLALPFHIFMRLQLKGKIKLMVICLFMLGGIVTIVSVLRLVWIIEVGAAGPREDTSSDPTYDIRFIYSEIETCLAIITACGPSLRPLAAKWFPKLFSTLDATPGQYNQFDECGNKLTSKIRPRRALRNKGTAAGQLGGQFPLKDLASSNQTEVRTSSPTGSEDEIISYHGIIRTMDFSVRYEPSGTGSSAFVKETTH</sequence>
<proteinExistence type="inferred from homology"/>